<protein>
    <recommendedName>
        <fullName evidence="9">Amino acid permease/ SLC12A domain-containing protein</fullName>
    </recommendedName>
</protein>
<feature type="transmembrane region" description="Helical" evidence="8">
    <location>
        <begin position="190"/>
        <end position="207"/>
    </location>
</feature>
<proteinExistence type="predicted"/>
<evidence type="ECO:0000256" key="7">
    <source>
        <dbReference type="SAM" id="MobiDB-lite"/>
    </source>
</evidence>
<evidence type="ECO:0000259" key="9">
    <source>
        <dbReference type="Pfam" id="PF00324"/>
    </source>
</evidence>
<feature type="transmembrane region" description="Helical" evidence="8">
    <location>
        <begin position="487"/>
        <end position="503"/>
    </location>
</feature>
<keyword evidence="3 8" id="KW-0812">Transmembrane</keyword>
<dbReference type="Pfam" id="PF00324">
    <property type="entry name" value="AA_permease"/>
    <property type="match status" value="1"/>
</dbReference>
<comment type="caution">
    <text evidence="10">The sequence shown here is derived from an EMBL/GenBank/DDBJ whole genome shotgun (WGS) entry which is preliminary data.</text>
</comment>
<feature type="transmembrane region" description="Helical" evidence="8">
    <location>
        <begin position="278"/>
        <end position="299"/>
    </location>
</feature>
<dbReference type="InterPro" id="IPR050524">
    <property type="entry name" value="APC_YAT"/>
</dbReference>
<dbReference type="PANTHER" id="PTHR43341:SF6">
    <property type="entry name" value="AMINO ACID TRANSPORTER (EUROFUNG)"/>
    <property type="match status" value="1"/>
</dbReference>
<feature type="transmembrane region" description="Helical" evidence="8">
    <location>
        <begin position="454"/>
        <end position="475"/>
    </location>
</feature>
<dbReference type="PIRSF" id="PIRSF006060">
    <property type="entry name" value="AA_transporter"/>
    <property type="match status" value="1"/>
</dbReference>
<dbReference type="Proteomes" id="UP001147782">
    <property type="component" value="Unassembled WGS sequence"/>
</dbReference>
<name>A0A9W9UTZ4_9EURO</name>
<dbReference type="GO" id="GO:0016020">
    <property type="term" value="C:membrane"/>
    <property type="evidence" value="ECO:0007669"/>
    <property type="project" value="UniProtKB-SubCell"/>
</dbReference>
<feature type="transmembrane region" description="Helical" evidence="8">
    <location>
        <begin position="408"/>
        <end position="434"/>
    </location>
</feature>
<feature type="transmembrane region" description="Helical" evidence="8">
    <location>
        <begin position="50"/>
        <end position="69"/>
    </location>
</feature>
<feature type="region of interest" description="Disordered" evidence="7">
    <location>
        <begin position="1"/>
        <end position="29"/>
    </location>
</feature>
<gene>
    <name evidence="10" type="ORF">N7496_012617</name>
</gene>
<dbReference type="AlphaFoldDB" id="A0A9W9UTZ4"/>
<dbReference type="FunFam" id="1.20.1740.10:FF:000006">
    <property type="entry name" value="General amino acid permease"/>
    <property type="match status" value="1"/>
</dbReference>
<organism evidence="10 11">
    <name type="scientific">Penicillium cataractarum</name>
    <dbReference type="NCBI Taxonomy" id="2100454"/>
    <lineage>
        <taxon>Eukaryota</taxon>
        <taxon>Fungi</taxon>
        <taxon>Dikarya</taxon>
        <taxon>Ascomycota</taxon>
        <taxon>Pezizomycotina</taxon>
        <taxon>Eurotiomycetes</taxon>
        <taxon>Eurotiomycetidae</taxon>
        <taxon>Eurotiales</taxon>
        <taxon>Aspergillaceae</taxon>
        <taxon>Penicillium</taxon>
    </lineage>
</organism>
<evidence type="ECO:0000256" key="2">
    <source>
        <dbReference type="ARBA" id="ARBA00022448"/>
    </source>
</evidence>
<evidence type="ECO:0000256" key="1">
    <source>
        <dbReference type="ARBA" id="ARBA00004141"/>
    </source>
</evidence>
<dbReference type="GO" id="GO:0015171">
    <property type="term" value="F:amino acid transmembrane transporter activity"/>
    <property type="evidence" value="ECO:0007669"/>
    <property type="project" value="TreeGrafter"/>
</dbReference>
<feature type="transmembrane region" description="Helical" evidence="8">
    <location>
        <begin position="125"/>
        <end position="150"/>
    </location>
</feature>
<comment type="subcellular location">
    <subcellularLocation>
        <location evidence="1">Membrane</location>
        <topology evidence="1">Multi-pass membrane protein</topology>
    </subcellularLocation>
</comment>
<feature type="transmembrane region" description="Helical" evidence="8">
    <location>
        <begin position="156"/>
        <end position="178"/>
    </location>
</feature>
<accession>A0A9W9UTZ4</accession>
<keyword evidence="2" id="KW-0813">Transport</keyword>
<dbReference type="EMBL" id="JAPZBS010000010">
    <property type="protein sequence ID" value="KAJ5355405.1"/>
    <property type="molecule type" value="Genomic_DNA"/>
</dbReference>
<dbReference type="PANTHER" id="PTHR43341">
    <property type="entry name" value="AMINO ACID PERMEASE"/>
    <property type="match status" value="1"/>
</dbReference>
<keyword evidence="6 8" id="KW-0472">Membrane</keyword>
<evidence type="ECO:0000256" key="4">
    <source>
        <dbReference type="ARBA" id="ARBA00022970"/>
    </source>
</evidence>
<feature type="domain" description="Amino acid permease/ SLC12A" evidence="9">
    <location>
        <begin position="48"/>
        <end position="511"/>
    </location>
</feature>
<feature type="transmembrane region" description="Helical" evidence="8">
    <location>
        <begin position="305"/>
        <end position="326"/>
    </location>
</feature>
<feature type="transmembrane region" description="Helical" evidence="8">
    <location>
        <begin position="81"/>
        <end position="104"/>
    </location>
</feature>
<evidence type="ECO:0000313" key="11">
    <source>
        <dbReference type="Proteomes" id="UP001147782"/>
    </source>
</evidence>
<sequence length="566" mass="62555">MAAKDGASGETIEDVSLEGSPGGQDIMKAEVTDHPPPQLLRRLDNRQIQIMAVGGSIGTALFVSIGGGLARSGPLSLLLGYAIYSAILACVSNGLAEMTILYPVPGGFIRLAGKWVDDAFGFMAGWNFFFYEALSVPFEITALIMVLRFWRDDIPAVAVCCACIAAYAALSIFAVKIYGEAEFWGSGGKVILITLLFTFTFITMIGGNPQHNAYGFQYWNNPGPMAEYLHTGSLGRFEGLLSALWTASFTIAGPEYVNLIAAEAKRPRVYIKTAFKVVYWRFIFFYMVGAVCVGVLVAYNDPTLISVFITGESVSTAAATPFIIAMQNMKVEALPHLINALLVTTIFSAGNTYMYCSSRSLYGLALDGRAPAVLQKCTKKGVPIYCVFVVMLFPLLSLLSLSNGSSVALTWLTSLITAGALIDYIVICVTYLFFYRACKAQGVDRKSFPYYGRFQPYTTWIGLIGECFILVFYGYSSFTPWDVTNFFTHYAMVIVALVFYLYWKIFKRTKVVKPMDADLIWERPAIDAYEDALEEPPSNFWRELLDMVRWKKGSKQGQGSETDIEL</sequence>
<dbReference type="RefSeq" id="XP_056549428.1">
    <property type="nucleotide sequence ID" value="XM_056705530.1"/>
</dbReference>
<keyword evidence="4" id="KW-0029">Amino-acid transport</keyword>
<dbReference type="Gene3D" id="1.20.1740.10">
    <property type="entry name" value="Amino acid/polyamine transporter I"/>
    <property type="match status" value="1"/>
</dbReference>
<dbReference type="OrthoDB" id="10062876at2759"/>
<evidence type="ECO:0000256" key="8">
    <source>
        <dbReference type="SAM" id="Phobius"/>
    </source>
</evidence>
<evidence type="ECO:0000256" key="5">
    <source>
        <dbReference type="ARBA" id="ARBA00022989"/>
    </source>
</evidence>
<reference evidence="10" key="1">
    <citation type="submission" date="2022-11" db="EMBL/GenBank/DDBJ databases">
        <authorList>
            <person name="Petersen C."/>
        </authorList>
    </citation>
    <scope>NUCLEOTIDE SEQUENCE</scope>
    <source>
        <strain evidence="10">IBT 29864</strain>
    </source>
</reference>
<dbReference type="InterPro" id="IPR004841">
    <property type="entry name" value="AA-permease/SLC12A_dom"/>
</dbReference>
<dbReference type="GeneID" id="81444709"/>
<keyword evidence="5 8" id="KW-1133">Transmembrane helix</keyword>
<keyword evidence="11" id="KW-1185">Reference proteome</keyword>
<evidence type="ECO:0000313" key="10">
    <source>
        <dbReference type="EMBL" id="KAJ5355405.1"/>
    </source>
</evidence>
<evidence type="ECO:0000256" key="3">
    <source>
        <dbReference type="ARBA" id="ARBA00022692"/>
    </source>
</evidence>
<evidence type="ECO:0000256" key="6">
    <source>
        <dbReference type="ARBA" id="ARBA00023136"/>
    </source>
</evidence>
<feature type="transmembrane region" description="Helical" evidence="8">
    <location>
        <begin position="382"/>
        <end position="402"/>
    </location>
</feature>
<reference evidence="10" key="2">
    <citation type="journal article" date="2023" name="IMA Fungus">
        <title>Comparative genomic study of the Penicillium genus elucidates a diverse pangenome and 15 lateral gene transfer events.</title>
        <authorList>
            <person name="Petersen C."/>
            <person name="Sorensen T."/>
            <person name="Nielsen M.R."/>
            <person name="Sondergaard T.E."/>
            <person name="Sorensen J.L."/>
            <person name="Fitzpatrick D.A."/>
            <person name="Frisvad J.C."/>
            <person name="Nielsen K.L."/>
        </authorList>
    </citation>
    <scope>NUCLEOTIDE SEQUENCE</scope>
    <source>
        <strain evidence="10">IBT 29864</strain>
    </source>
</reference>